<gene>
    <name evidence="2" type="ORF">R3I93_012359</name>
</gene>
<keyword evidence="3" id="KW-1185">Reference proteome</keyword>
<accession>A0AAN9CWS1</accession>
<feature type="region of interest" description="Disordered" evidence="1">
    <location>
        <begin position="27"/>
        <end position="60"/>
    </location>
</feature>
<dbReference type="AlphaFoldDB" id="A0AAN9CWS1"/>
<evidence type="ECO:0000313" key="3">
    <source>
        <dbReference type="Proteomes" id="UP001364617"/>
    </source>
</evidence>
<proteinExistence type="predicted"/>
<evidence type="ECO:0000256" key="1">
    <source>
        <dbReference type="SAM" id="MobiDB-lite"/>
    </source>
</evidence>
<reference evidence="2 3" key="1">
    <citation type="submission" date="2024-02" db="EMBL/GenBank/DDBJ databases">
        <title>Chromosome-level genome assembly of the Eurasian Minnow (Phoxinus phoxinus).</title>
        <authorList>
            <person name="Oriowo T.O."/>
            <person name="Martin S."/>
            <person name="Stange M."/>
            <person name="Chrysostomakis Y."/>
            <person name="Brown T."/>
            <person name="Winkler S."/>
            <person name="Kukowka S."/>
            <person name="Myers E.W."/>
            <person name="Bohne A."/>
        </authorList>
    </citation>
    <scope>NUCLEOTIDE SEQUENCE [LARGE SCALE GENOMIC DNA]</scope>
    <source>
        <strain evidence="2">ZFMK-TIS-60720</strain>
        <tissue evidence="2">Whole Organism</tissue>
    </source>
</reference>
<dbReference type="EMBL" id="JAYKXH010000013">
    <property type="protein sequence ID" value="KAK7148025.1"/>
    <property type="molecule type" value="Genomic_DNA"/>
</dbReference>
<evidence type="ECO:0000313" key="2">
    <source>
        <dbReference type="EMBL" id="KAK7148025.1"/>
    </source>
</evidence>
<sequence>MKPMKPITHSRAVDNLSCASTFLRGGDVTRSSSHSPAFGTRHQTLILPGLNSTHSSSEPV</sequence>
<feature type="compositionally biased region" description="Polar residues" evidence="1">
    <location>
        <begin position="50"/>
        <end position="60"/>
    </location>
</feature>
<protein>
    <submittedName>
        <fullName evidence="2">Uncharacterized protein</fullName>
    </submittedName>
</protein>
<comment type="caution">
    <text evidence="2">The sequence shown here is derived from an EMBL/GenBank/DDBJ whole genome shotgun (WGS) entry which is preliminary data.</text>
</comment>
<organism evidence="2 3">
    <name type="scientific">Phoxinus phoxinus</name>
    <name type="common">Eurasian minnow</name>
    <dbReference type="NCBI Taxonomy" id="58324"/>
    <lineage>
        <taxon>Eukaryota</taxon>
        <taxon>Metazoa</taxon>
        <taxon>Chordata</taxon>
        <taxon>Craniata</taxon>
        <taxon>Vertebrata</taxon>
        <taxon>Euteleostomi</taxon>
        <taxon>Actinopterygii</taxon>
        <taxon>Neopterygii</taxon>
        <taxon>Teleostei</taxon>
        <taxon>Ostariophysi</taxon>
        <taxon>Cypriniformes</taxon>
        <taxon>Leuciscidae</taxon>
        <taxon>Phoxininae</taxon>
        <taxon>Phoxinus</taxon>
    </lineage>
</organism>
<name>A0AAN9CWS1_9TELE</name>
<dbReference type="Proteomes" id="UP001364617">
    <property type="component" value="Unassembled WGS sequence"/>
</dbReference>